<sequence>MLIFSACGNNDEQDTNNSPESNEAEENTAENNSATEDAEDVDNTAGGEEEGSSSIGNNENENNVNETNQANNNQNTNNDINEENEADNSIANKENTEDEEADSEDEVEYAPEDEGEEREAVTAKEDNYMQDGTFTGGEVTDGKSVGAIDHGIHEEYERLVLDIYDGSYQELEGPADIPNHFEVSKEAYPERLVYTLSGIRGQPEEIPDLSNMNYFYHMDIIPLFDDATIQFAVYLQESIEFEVFEMHEPAKIVTDVRPEEEMQEYKAVYSLRTASIPQDGDIEDIQRREFELGERDAVNVRTLHSEDKTLTVEEGYYQTLEEAEERKAELENEELDFELHIEERGMHGLPENIE</sequence>
<accession>A0A1H0D3N2</accession>
<dbReference type="STRING" id="745820.SAMN04488053_102332"/>
<evidence type="ECO:0000256" key="1">
    <source>
        <dbReference type="SAM" id="Coils"/>
    </source>
</evidence>
<reference evidence="4" key="1">
    <citation type="submission" date="2016-10" db="EMBL/GenBank/DDBJ databases">
        <authorList>
            <person name="Varghese N."/>
            <person name="Submissions S."/>
        </authorList>
    </citation>
    <scope>NUCLEOTIDE SEQUENCE [LARGE SCALE GENOMIC DNA]</scope>
    <source>
        <strain evidence="4">CGMCC 1.10369</strain>
    </source>
</reference>
<evidence type="ECO:0000313" key="3">
    <source>
        <dbReference type="EMBL" id="SDN64728.1"/>
    </source>
</evidence>
<keyword evidence="1" id="KW-0175">Coiled coil</keyword>
<feature type="coiled-coil region" evidence="1">
    <location>
        <begin position="313"/>
        <end position="340"/>
    </location>
</feature>
<gene>
    <name evidence="3" type="ORF">SAMN04488053_102332</name>
</gene>
<protein>
    <submittedName>
        <fullName evidence="3">Uncharacterized protein</fullName>
    </submittedName>
</protein>
<name>A0A1H0D3N2_9BACI</name>
<dbReference type="Proteomes" id="UP000198778">
    <property type="component" value="Unassembled WGS sequence"/>
</dbReference>
<evidence type="ECO:0000313" key="4">
    <source>
        <dbReference type="Proteomes" id="UP000198778"/>
    </source>
</evidence>
<dbReference type="EMBL" id="FNIL01000002">
    <property type="protein sequence ID" value="SDN64728.1"/>
    <property type="molecule type" value="Genomic_DNA"/>
</dbReference>
<feature type="region of interest" description="Disordered" evidence="2">
    <location>
        <begin position="1"/>
        <end position="143"/>
    </location>
</feature>
<dbReference type="OrthoDB" id="2870664at2"/>
<proteinExistence type="predicted"/>
<dbReference type="AlphaFoldDB" id="A0A1H0D3N2"/>
<organism evidence="3 4">
    <name type="scientific">Alkalicoccus daliensis</name>
    <dbReference type="NCBI Taxonomy" id="745820"/>
    <lineage>
        <taxon>Bacteria</taxon>
        <taxon>Bacillati</taxon>
        <taxon>Bacillota</taxon>
        <taxon>Bacilli</taxon>
        <taxon>Bacillales</taxon>
        <taxon>Bacillaceae</taxon>
        <taxon>Alkalicoccus</taxon>
    </lineage>
</organism>
<keyword evidence="4" id="KW-1185">Reference proteome</keyword>
<feature type="compositionally biased region" description="Acidic residues" evidence="2">
    <location>
        <begin position="36"/>
        <end position="51"/>
    </location>
</feature>
<feature type="compositionally biased region" description="Low complexity" evidence="2">
    <location>
        <begin position="52"/>
        <end position="79"/>
    </location>
</feature>
<feature type="compositionally biased region" description="Acidic residues" evidence="2">
    <location>
        <begin position="96"/>
        <end position="117"/>
    </location>
</feature>
<feature type="compositionally biased region" description="Basic and acidic residues" evidence="2">
    <location>
        <begin position="118"/>
        <end position="127"/>
    </location>
</feature>
<dbReference type="RefSeq" id="WP_090841690.1">
    <property type="nucleotide sequence ID" value="NZ_FNIL01000002.1"/>
</dbReference>
<evidence type="ECO:0000256" key="2">
    <source>
        <dbReference type="SAM" id="MobiDB-lite"/>
    </source>
</evidence>